<keyword evidence="1" id="KW-0472">Membrane</keyword>
<feature type="transmembrane region" description="Helical" evidence="1">
    <location>
        <begin position="61"/>
        <end position="81"/>
    </location>
</feature>
<proteinExistence type="predicted"/>
<dbReference type="Proteomes" id="UP001328107">
    <property type="component" value="Unassembled WGS sequence"/>
</dbReference>
<evidence type="ECO:0000256" key="1">
    <source>
        <dbReference type="SAM" id="Phobius"/>
    </source>
</evidence>
<sequence length="151" mass="16572">FILHTLSPIERSSVLNEMSATEISLRPPEAGESGAGNSSPAISGFATQLDWLTTFCPPIKVIALTYLHILFISCGLAFPLAVEHFSYLYTAPFVVVVCCLPVPFLIVGFNVMLKEYHVFSPVLTRYAVFLTVVTVCAWSMILVHSAKNYLA</sequence>
<feature type="non-terminal residue" evidence="2">
    <location>
        <position position="1"/>
    </location>
</feature>
<gene>
    <name evidence="2" type="ORF">PMAYCL1PPCAC_03768</name>
</gene>
<protein>
    <recommendedName>
        <fullName evidence="4">Transmembrane protein</fullName>
    </recommendedName>
</protein>
<comment type="caution">
    <text evidence="2">The sequence shown here is derived from an EMBL/GenBank/DDBJ whole genome shotgun (WGS) entry which is preliminary data.</text>
</comment>
<evidence type="ECO:0000313" key="3">
    <source>
        <dbReference type="Proteomes" id="UP001328107"/>
    </source>
</evidence>
<accession>A0AAN5C1Q1</accession>
<organism evidence="2 3">
    <name type="scientific">Pristionchus mayeri</name>
    <dbReference type="NCBI Taxonomy" id="1317129"/>
    <lineage>
        <taxon>Eukaryota</taxon>
        <taxon>Metazoa</taxon>
        <taxon>Ecdysozoa</taxon>
        <taxon>Nematoda</taxon>
        <taxon>Chromadorea</taxon>
        <taxon>Rhabditida</taxon>
        <taxon>Rhabditina</taxon>
        <taxon>Diplogasteromorpha</taxon>
        <taxon>Diplogasteroidea</taxon>
        <taxon>Neodiplogasteridae</taxon>
        <taxon>Pristionchus</taxon>
    </lineage>
</organism>
<dbReference type="AlphaFoldDB" id="A0AAN5C1Q1"/>
<dbReference type="EMBL" id="BTRK01000001">
    <property type="protein sequence ID" value="GMR33573.1"/>
    <property type="molecule type" value="Genomic_DNA"/>
</dbReference>
<evidence type="ECO:0008006" key="4">
    <source>
        <dbReference type="Google" id="ProtNLM"/>
    </source>
</evidence>
<evidence type="ECO:0000313" key="2">
    <source>
        <dbReference type="EMBL" id="GMR33573.1"/>
    </source>
</evidence>
<keyword evidence="1" id="KW-1133">Transmembrane helix</keyword>
<keyword evidence="1" id="KW-0812">Transmembrane</keyword>
<feature type="transmembrane region" description="Helical" evidence="1">
    <location>
        <begin position="123"/>
        <end position="143"/>
    </location>
</feature>
<reference evidence="3" key="1">
    <citation type="submission" date="2022-10" db="EMBL/GenBank/DDBJ databases">
        <title>Genome assembly of Pristionchus species.</title>
        <authorList>
            <person name="Yoshida K."/>
            <person name="Sommer R.J."/>
        </authorList>
    </citation>
    <scope>NUCLEOTIDE SEQUENCE [LARGE SCALE GENOMIC DNA]</scope>
    <source>
        <strain evidence="3">RS5460</strain>
    </source>
</reference>
<feature type="transmembrane region" description="Helical" evidence="1">
    <location>
        <begin position="87"/>
        <end position="111"/>
    </location>
</feature>
<keyword evidence="3" id="KW-1185">Reference proteome</keyword>
<name>A0AAN5C1Q1_9BILA</name>